<dbReference type="AlphaFoldDB" id="A0A399SHS8"/>
<keyword evidence="1" id="KW-0597">Phosphoprotein</keyword>
<dbReference type="GO" id="GO:0000160">
    <property type="term" value="P:phosphorelay signal transduction system"/>
    <property type="evidence" value="ECO:0007669"/>
    <property type="project" value="InterPro"/>
</dbReference>
<name>A0A399SHS8_9BACT</name>
<sequence>MFNKVYIVDDDEVSIFLTEALLEADNFASECRAFLDAQQALQMLLQSATGTAPDTLPDVIFLDLNMPFISGWDFLDALAPYEQALKNQCRIYILTSSVDEQERLRANETSLVSGFLQKPLEDQCLTLLKESCSGTLY</sequence>
<dbReference type="Proteomes" id="UP000266005">
    <property type="component" value="Unassembled WGS sequence"/>
</dbReference>
<evidence type="ECO:0000313" key="3">
    <source>
        <dbReference type="EMBL" id="RIJ42409.1"/>
    </source>
</evidence>
<dbReference type="RefSeq" id="WP_119430292.1">
    <property type="nucleotide sequence ID" value="NZ_QWGE01000001.1"/>
</dbReference>
<keyword evidence="4" id="KW-1185">Reference proteome</keyword>
<dbReference type="PANTHER" id="PTHR44520:SF2">
    <property type="entry name" value="RESPONSE REGULATOR RCP1"/>
    <property type="match status" value="1"/>
</dbReference>
<proteinExistence type="predicted"/>
<comment type="caution">
    <text evidence="3">The sequence shown here is derived from an EMBL/GenBank/DDBJ whole genome shotgun (WGS) entry which is preliminary data.</text>
</comment>
<dbReference type="InterPro" id="IPR001789">
    <property type="entry name" value="Sig_transdc_resp-reg_receiver"/>
</dbReference>
<evidence type="ECO:0000259" key="2">
    <source>
        <dbReference type="PROSITE" id="PS50110"/>
    </source>
</evidence>
<dbReference type="InterPro" id="IPR052893">
    <property type="entry name" value="TCS_response_regulator"/>
</dbReference>
<accession>A0A399SHS8</accession>
<protein>
    <submittedName>
        <fullName evidence="3">Response regulator</fullName>
    </submittedName>
</protein>
<dbReference type="InterPro" id="IPR011006">
    <property type="entry name" value="CheY-like_superfamily"/>
</dbReference>
<evidence type="ECO:0000313" key="4">
    <source>
        <dbReference type="Proteomes" id="UP000266005"/>
    </source>
</evidence>
<dbReference type="PANTHER" id="PTHR44520">
    <property type="entry name" value="RESPONSE REGULATOR RCP1-RELATED"/>
    <property type="match status" value="1"/>
</dbReference>
<feature type="domain" description="Response regulatory" evidence="2">
    <location>
        <begin position="4"/>
        <end position="133"/>
    </location>
</feature>
<organism evidence="3 4">
    <name type="scientific">Pontibacter oryzae</name>
    <dbReference type="NCBI Taxonomy" id="2304593"/>
    <lineage>
        <taxon>Bacteria</taxon>
        <taxon>Pseudomonadati</taxon>
        <taxon>Bacteroidota</taxon>
        <taxon>Cytophagia</taxon>
        <taxon>Cytophagales</taxon>
        <taxon>Hymenobacteraceae</taxon>
        <taxon>Pontibacter</taxon>
    </lineage>
</organism>
<dbReference type="PROSITE" id="PS50110">
    <property type="entry name" value="RESPONSE_REGULATORY"/>
    <property type="match status" value="1"/>
</dbReference>
<dbReference type="SUPFAM" id="SSF52172">
    <property type="entry name" value="CheY-like"/>
    <property type="match status" value="1"/>
</dbReference>
<dbReference type="Gene3D" id="3.40.50.2300">
    <property type="match status" value="1"/>
</dbReference>
<dbReference type="SMART" id="SM00448">
    <property type="entry name" value="REC"/>
    <property type="match status" value="1"/>
</dbReference>
<reference evidence="4" key="1">
    <citation type="submission" date="2018-08" db="EMBL/GenBank/DDBJ databases">
        <title>Mucilaginibacter sp. MYSH2.</title>
        <authorList>
            <person name="Seo T."/>
        </authorList>
    </citation>
    <scope>NUCLEOTIDE SEQUENCE [LARGE SCALE GENOMIC DNA]</scope>
    <source>
        <strain evidence="4">KIRAN</strain>
    </source>
</reference>
<dbReference type="EMBL" id="QWGE01000001">
    <property type="protein sequence ID" value="RIJ42409.1"/>
    <property type="molecule type" value="Genomic_DNA"/>
</dbReference>
<dbReference type="OrthoDB" id="1524091at2"/>
<dbReference type="Pfam" id="PF00072">
    <property type="entry name" value="Response_reg"/>
    <property type="match status" value="1"/>
</dbReference>
<gene>
    <name evidence="3" type="ORF">D1627_00625</name>
</gene>
<evidence type="ECO:0000256" key="1">
    <source>
        <dbReference type="PROSITE-ProRule" id="PRU00169"/>
    </source>
</evidence>
<feature type="modified residue" description="4-aspartylphosphate" evidence="1">
    <location>
        <position position="63"/>
    </location>
</feature>